<protein>
    <submittedName>
        <fullName evidence="3">Uncharacterized protein</fullName>
    </submittedName>
</protein>
<organism evidence="3 4">
    <name type="scientific">Aureibacter tunicatorum</name>
    <dbReference type="NCBI Taxonomy" id="866807"/>
    <lineage>
        <taxon>Bacteria</taxon>
        <taxon>Pseudomonadati</taxon>
        <taxon>Bacteroidota</taxon>
        <taxon>Cytophagia</taxon>
        <taxon>Cytophagales</taxon>
        <taxon>Persicobacteraceae</taxon>
        <taxon>Aureibacter</taxon>
    </lineage>
</organism>
<dbReference type="Proteomes" id="UP001185092">
    <property type="component" value="Unassembled WGS sequence"/>
</dbReference>
<dbReference type="EMBL" id="JAVDQD010000006">
    <property type="protein sequence ID" value="MDR6240954.1"/>
    <property type="molecule type" value="Genomic_DNA"/>
</dbReference>
<keyword evidence="2" id="KW-0812">Transmembrane</keyword>
<keyword evidence="2" id="KW-1133">Transmembrane helix</keyword>
<dbReference type="AlphaFoldDB" id="A0AAE4BS83"/>
<name>A0AAE4BS83_9BACT</name>
<feature type="transmembrane region" description="Helical" evidence="2">
    <location>
        <begin position="67"/>
        <end position="85"/>
    </location>
</feature>
<evidence type="ECO:0000313" key="3">
    <source>
        <dbReference type="EMBL" id="MDR6240954.1"/>
    </source>
</evidence>
<evidence type="ECO:0000256" key="2">
    <source>
        <dbReference type="SAM" id="Phobius"/>
    </source>
</evidence>
<accession>A0AAE4BS83</accession>
<evidence type="ECO:0000313" key="4">
    <source>
        <dbReference type="Proteomes" id="UP001185092"/>
    </source>
</evidence>
<keyword evidence="1" id="KW-0175">Coiled coil</keyword>
<sequence length="243" mass="27773">MNFIKKHYLLIIIGLVMINNIEHLAYVHHDISRKLFGHEGSMIHSIIVVVIIELSIMAFVINGKKTFALFFTIALFVLSMLYYDLRAFIAHGNWEQLISSTVYSTLFTIAIYMFSDMYNEKANDDSPNGDSEQNNLIQVQRDLNESELQLNEHKERNEELETMLEESGKSLKVLTLNSGISQKALSLAQSELDALHLEIKDLQKISNAWMELCTCKHCGKLFDNPNANRVHQGRCAKNPKTIL</sequence>
<feature type="transmembrane region" description="Helical" evidence="2">
    <location>
        <begin position="7"/>
        <end position="29"/>
    </location>
</feature>
<reference evidence="3" key="1">
    <citation type="submission" date="2023-07" db="EMBL/GenBank/DDBJ databases">
        <title>Genomic Encyclopedia of Type Strains, Phase IV (KMG-IV): sequencing the most valuable type-strain genomes for metagenomic binning, comparative biology and taxonomic classification.</title>
        <authorList>
            <person name="Goeker M."/>
        </authorList>
    </citation>
    <scope>NUCLEOTIDE SEQUENCE</scope>
    <source>
        <strain evidence="3">DSM 26174</strain>
    </source>
</reference>
<keyword evidence="4" id="KW-1185">Reference proteome</keyword>
<feature type="transmembrane region" description="Helical" evidence="2">
    <location>
        <begin position="97"/>
        <end position="114"/>
    </location>
</feature>
<comment type="caution">
    <text evidence="3">The sequence shown here is derived from an EMBL/GenBank/DDBJ whole genome shotgun (WGS) entry which is preliminary data.</text>
</comment>
<feature type="coiled-coil region" evidence="1">
    <location>
        <begin position="136"/>
        <end position="205"/>
    </location>
</feature>
<proteinExistence type="predicted"/>
<dbReference type="RefSeq" id="WP_309941348.1">
    <property type="nucleotide sequence ID" value="NZ_AP025305.1"/>
</dbReference>
<keyword evidence="2" id="KW-0472">Membrane</keyword>
<feature type="transmembrane region" description="Helical" evidence="2">
    <location>
        <begin position="41"/>
        <end position="60"/>
    </location>
</feature>
<gene>
    <name evidence="3" type="ORF">HNQ88_004030</name>
</gene>
<evidence type="ECO:0000256" key="1">
    <source>
        <dbReference type="SAM" id="Coils"/>
    </source>
</evidence>